<dbReference type="VEuPathDB" id="VectorBase:PPAPM1_005699"/>
<accession>A0A1B0DAR5</accession>
<dbReference type="InterPro" id="IPR050271">
    <property type="entry name" value="UDP-glycosyltransferase"/>
</dbReference>
<sequence>MKFLLPIVAVVFALFVHNASGYNILGIFHTGGKSHYILAAALMKGLAEAGHNVTIVAPFQQQTPVKNMREVVLTLPPANVFSKLLYEQNENSISEQLETVLVFGLNFTDDALKDQKMQELMKSGEKFDVIIVEIFLSETLLGLGKVFDAPMIGFSSFGASKWSTDLNGSPSPLSYVPHFQFTFTDRMSFGQRLANTMITIFEKVYMDLNYNHRQEILYNKYFADPKPKLDDLKRTSLSLVFLNSHFSMSYPRPFLPNMIEIGGYHIKKKPEPLPKDLQDFLDSSPNGVIYFSMGSNLKSADLPTEKKDALLKVFGKLPVRVMWKWEDDTLPGQPKNVLIRKWFPQDDILAHPKVRLFITHGGLLSTMEATYYGVPLIGIPIFGDQTMNMGKVETAGYGITVAFTNLTEESISWAINEMLSNDRYAKQAKTISSRFRDQPEDPMSRATYWVEYVARHGGAKHLVSGGQELNFIQYHNLDVFALLFAIPILLILGIKWILNKLYGNIARKSAQLYKDRPQTALETANFWIEYVIRHKGAPHMRSHAVHLNFWQNNSIDVLAFIVNYRDVVLPLDKFDKDAIMADMVKNAGQQFQMITKMPEMMKMSYDIANETMSNPEFRKIMEEESFDLVILGIFANQFLAGLGYHFKCPVAVMSQVQAVYMTSELVGNPVSLASTSTVFLGYSGRMTFMQRVKNIFAGVLEMLMTQLLLRPYDRMYYESNFPPDKYPSFDESLRNVSLVLVNHHFSQGHLRPYVPAMVEIGGIHIEDETDPLPKDIQEFLDSATDGAVFFSFGSNLKSSILPQHKLNAIIKTFGRLKEKVLFKWENDDLPNKPDNMMIGKWLPQRDILAHRNIKLFVSHGGMGSIAEAKYRGVPLIGVPFFGDQMGNVAVVAEEGWVYQLNFDDLTEETFSEALKEVLKNPKYGDIARTRAQLYKDRPQSALDTANYWIEYVIRHKGAPHMQSHAVHLNFWQNNSIDFYEVANRTMSNPEFKKIMQEESFDLLILGPMGNQFLCGLAHHFKCPWVIMSQVQPMLMTTQHVGNPVSVASTPQAALGYRAPMTFTQRLQNFLVTGVEVLITKYFQYLDRTYYESIFSKYNFPSFDETARNVSLVLVNHHFSQGHLRANVPALVEIGGIHIEDETDPLPKDIQEFLDSATDGAIFFSFGSNVKSSLLPQEKINAIIKCFGQLKEKVIFKWENDDLPIKPENFMIGKWLPQRDILAHRNIKLFVSHGGLGSIAEAKYRGVPLIGVPFFGDQMGNVAVVAEEGWAYQLNFDDLTEETFSKALTEVLTNSKYGLKWIVDKSSPW</sequence>
<dbReference type="GO" id="GO:0008194">
    <property type="term" value="F:UDP-glycosyltransferase activity"/>
    <property type="evidence" value="ECO:0007669"/>
    <property type="project" value="InterPro"/>
</dbReference>
<evidence type="ECO:0000256" key="2">
    <source>
        <dbReference type="ARBA" id="ARBA00022676"/>
    </source>
</evidence>
<evidence type="ECO:0008006" key="6">
    <source>
        <dbReference type="Google" id="ProtNLM"/>
    </source>
</evidence>
<dbReference type="Proteomes" id="UP000092462">
    <property type="component" value="Unassembled WGS sequence"/>
</dbReference>
<keyword evidence="2" id="KW-0328">Glycosyltransferase</keyword>
<dbReference type="FunFam" id="3.40.50.2000:FF:000050">
    <property type="entry name" value="UDP-glucuronosyltransferase"/>
    <property type="match status" value="3"/>
</dbReference>
<dbReference type="PANTHER" id="PTHR48043">
    <property type="entry name" value="EG:EG0003.4 PROTEIN-RELATED"/>
    <property type="match status" value="1"/>
</dbReference>
<reference evidence="4" key="1">
    <citation type="submission" date="2022-08" db="UniProtKB">
        <authorList>
            <consortium name="EnsemblMetazoa"/>
        </authorList>
    </citation>
    <scope>IDENTIFICATION</scope>
    <source>
        <strain evidence="4">Israel</strain>
    </source>
</reference>
<evidence type="ECO:0000313" key="5">
    <source>
        <dbReference type="Proteomes" id="UP000092462"/>
    </source>
</evidence>
<dbReference type="CDD" id="cd03784">
    <property type="entry name" value="GT1_Gtf-like"/>
    <property type="match status" value="3"/>
</dbReference>
<protein>
    <recommendedName>
        <fullName evidence="6">UDP-glycosyltransferases domain-containing protein</fullName>
    </recommendedName>
</protein>
<dbReference type="Pfam" id="PF00201">
    <property type="entry name" value="UDPGT"/>
    <property type="match status" value="3"/>
</dbReference>
<evidence type="ECO:0000256" key="1">
    <source>
        <dbReference type="ARBA" id="ARBA00009995"/>
    </source>
</evidence>
<dbReference type="VEuPathDB" id="VectorBase:PPAPM1_004106"/>
<dbReference type="SUPFAM" id="SSF53756">
    <property type="entry name" value="UDP-Glycosyltransferase/glycogen phosphorylase"/>
    <property type="match status" value="3"/>
</dbReference>
<dbReference type="EMBL" id="AJVK01013381">
    <property type="status" value="NOT_ANNOTATED_CDS"/>
    <property type="molecule type" value="Genomic_DNA"/>
</dbReference>
<keyword evidence="3" id="KW-0808">Transferase</keyword>
<dbReference type="EnsemblMetazoa" id="PPAI004770-RA">
    <property type="protein sequence ID" value="PPAI004770-PA"/>
    <property type="gene ID" value="PPAI004770"/>
</dbReference>
<dbReference type="Gene3D" id="3.40.50.2000">
    <property type="entry name" value="Glycogen Phosphorylase B"/>
    <property type="match status" value="3"/>
</dbReference>
<organism evidence="4 5">
    <name type="scientific">Phlebotomus papatasi</name>
    <name type="common">Sandfly</name>
    <dbReference type="NCBI Taxonomy" id="29031"/>
    <lineage>
        <taxon>Eukaryota</taxon>
        <taxon>Metazoa</taxon>
        <taxon>Ecdysozoa</taxon>
        <taxon>Arthropoda</taxon>
        <taxon>Hexapoda</taxon>
        <taxon>Insecta</taxon>
        <taxon>Pterygota</taxon>
        <taxon>Neoptera</taxon>
        <taxon>Endopterygota</taxon>
        <taxon>Diptera</taxon>
        <taxon>Nematocera</taxon>
        <taxon>Psychodoidea</taxon>
        <taxon>Psychodidae</taxon>
        <taxon>Phlebotomus</taxon>
        <taxon>Phlebotomus</taxon>
    </lineage>
</organism>
<comment type="similarity">
    <text evidence="1">Belongs to the UDP-glycosyltransferase family.</text>
</comment>
<dbReference type="EMBL" id="AJVK01013380">
    <property type="status" value="NOT_ANNOTATED_CDS"/>
    <property type="molecule type" value="Genomic_DNA"/>
</dbReference>
<name>A0A1B0DAR5_PHLPP</name>
<evidence type="ECO:0000313" key="4">
    <source>
        <dbReference type="EnsemblMetazoa" id="PPAI004770-PA"/>
    </source>
</evidence>
<keyword evidence="5" id="KW-1185">Reference proteome</keyword>
<dbReference type="PANTHER" id="PTHR48043:SF159">
    <property type="entry name" value="EG:EG0003.4 PROTEIN-RELATED"/>
    <property type="match status" value="1"/>
</dbReference>
<proteinExistence type="inferred from homology"/>
<dbReference type="InterPro" id="IPR002213">
    <property type="entry name" value="UDP_glucos_trans"/>
</dbReference>
<dbReference type="FunFam" id="3.40.50.2000:FF:000144">
    <property type="entry name" value="UDP-glucuronosyltransferase"/>
    <property type="match status" value="1"/>
</dbReference>
<evidence type="ECO:0000256" key="3">
    <source>
        <dbReference type="ARBA" id="ARBA00022679"/>
    </source>
</evidence>
<dbReference type="VEuPathDB" id="VectorBase:PPAI004770"/>